<feature type="binding site" evidence="4">
    <location>
        <begin position="79"/>
        <end position="81"/>
    </location>
    <ligand>
        <name>acetyl-CoA</name>
        <dbReference type="ChEBI" id="CHEBI:57288"/>
        <label>1</label>
    </ligand>
</feature>
<comment type="function">
    <text evidence="4">Catalyzes the transfer of acetyl from acetyl-CoA to desacetylmycothiol (Cys-GlcN-Ins) to form mycothiol.</text>
</comment>
<dbReference type="CDD" id="cd04301">
    <property type="entry name" value="NAT_SF"/>
    <property type="match status" value="2"/>
</dbReference>
<dbReference type="Gene3D" id="3.40.630.30">
    <property type="match status" value="1"/>
</dbReference>
<dbReference type="EC" id="2.3.1.189" evidence="4"/>
<dbReference type="InterPro" id="IPR050680">
    <property type="entry name" value="YpeA/RimI_acetyltransf"/>
</dbReference>
<evidence type="ECO:0000256" key="4">
    <source>
        <dbReference type="HAMAP-Rule" id="MF_01698"/>
    </source>
</evidence>
<feature type="binding site" evidence="4">
    <location>
        <position position="275"/>
    </location>
    <ligand>
        <name>1D-myo-inositol 2-(L-cysteinylamino)-2-deoxy-alpha-D-glucopyranoside</name>
        <dbReference type="ChEBI" id="CHEBI:58887"/>
    </ligand>
</feature>
<proteinExistence type="inferred from homology"/>
<dbReference type="PROSITE" id="PS51186">
    <property type="entry name" value="GNAT"/>
    <property type="match status" value="2"/>
</dbReference>
<dbReference type="InterPro" id="IPR017813">
    <property type="entry name" value="Mycothiol_AcTrfase"/>
</dbReference>
<comment type="catalytic activity">
    <reaction evidence="4">
        <text>1D-myo-inositol 2-(L-cysteinylamino)-2-deoxy-alpha-D-glucopyranoside + acetyl-CoA = mycothiol + CoA + H(+)</text>
        <dbReference type="Rhea" id="RHEA:26172"/>
        <dbReference type="ChEBI" id="CHEBI:15378"/>
        <dbReference type="ChEBI" id="CHEBI:16768"/>
        <dbReference type="ChEBI" id="CHEBI:57287"/>
        <dbReference type="ChEBI" id="CHEBI:57288"/>
        <dbReference type="ChEBI" id="CHEBI:58887"/>
        <dbReference type="EC" id="2.3.1.189"/>
    </reaction>
</comment>
<dbReference type="RefSeq" id="WP_035960017.1">
    <property type="nucleotide sequence ID" value="NZ_JROM01000007.1"/>
</dbReference>
<feature type="binding site" evidence="4">
    <location>
        <position position="224"/>
    </location>
    <ligand>
        <name>1D-myo-inositol 2-(L-cysteinylamino)-2-deoxy-alpha-D-glucopyranoside</name>
        <dbReference type="ChEBI" id="CHEBI:58887"/>
    </ligand>
</feature>
<evidence type="ECO:0000313" key="6">
    <source>
        <dbReference type="EMBL" id="KHE75464.1"/>
    </source>
</evidence>
<dbReference type="Pfam" id="PF00583">
    <property type="entry name" value="Acetyltransf_1"/>
    <property type="match status" value="2"/>
</dbReference>
<comment type="caution">
    <text evidence="4">Lacks conserved residue(s) required for the propagation of feature annotation.</text>
</comment>
<feature type="domain" description="N-acetyltransferase" evidence="5">
    <location>
        <begin position="155"/>
        <end position="303"/>
    </location>
</feature>
<evidence type="ECO:0000313" key="7">
    <source>
        <dbReference type="Proteomes" id="UP000030664"/>
    </source>
</evidence>
<dbReference type="InterPro" id="IPR000182">
    <property type="entry name" value="GNAT_dom"/>
</dbReference>
<dbReference type="NCBIfam" id="TIGR03448">
    <property type="entry name" value="mycothiol_MshD"/>
    <property type="match status" value="1"/>
</dbReference>
<sequence>MSVTVTAHDDIPFPDDLVALAERAHAADGEPPFSDQTLVDVRSGRAGVTCVAATDGERLVGAAVVVPQPDRASTYTVELVVDPEHRNRGVATAIAGQLRAQLDGTVEAWAHGNHVAAQRLAELHGLEAVRDLYQLKRAVAGAEDVPLPVDLPEHLEIRAFEVGRDEQSWLRVNAAAFAEHPEQGRMTLADLQERENESWFDPRGFLLAVATENPDDVAGFHWTKVHPASGDAAAIGEVYAVGIAPDQQGHGLGRALTAAGINHLAEQGLDEVMLYVDADNPAAVALYESLGFERWHVDVMYRG</sequence>
<comment type="similarity">
    <text evidence="4">Belongs to the acetyltransferase family. MshD subfamily.</text>
</comment>
<feature type="binding site" evidence="4">
    <location>
        <begin position="241"/>
        <end position="243"/>
    </location>
    <ligand>
        <name>acetyl-CoA</name>
        <dbReference type="ChEBI" id="CHEBI:57288"/>
        <label>2</label>
    </ligand>
</feature>
<feature type="binding site" evidence="4">
    <location>
        <position position="237"/>
    </location>
    <ligand>
        <name>1D-myo-inositol 2-(L-cysteinylamino)-2-deoxy-alpha-D-glucopyranoside</name>
        <dbReference type="ChEBI" id="CHEBI:58887"/>
    </ligand>
</feature>
<keyword evidence="2 4" id="KW-0677">Repeat</keyword>
<evidence type="ECO:0000256" key="1">
    <source>
        <dbReference type="ARBA" id="ARBA00022679"/>
    </source>
</evidence>
<dbReference type="SUPFAM" id="SSF55729">
    <property type="entry name" value="Acyl-CoA N-acyltransferases (Nat)"/>
    <property type="match status" value="1"/>
</dbReference>
<comment type="subunit">
    <text evidence="4">Monomer.</text>
</comment>
<dbReference type="InterPro" id="IPR016181">
    <property type="entry name" value="Acyl_CoA_acyltransferase"/>
</dbReference>
<dbReference type="PANTHER" id="PTHR43420">
    <property type="entry name" value="ACETYLTRANSFERASE"/>
    <property type="match status" value="1"/>
</dbReference>
<dbReference type="AlphaFoldDB" id="A0A0B0DJR8"/>
<keyword evidence="1 4" id="KW-0808">Transferase</keyword>
<evidence type="ECO:0000256" key="2">
    <source>
        <dbReference type="ARBA" id="ARBA00022737"/>
    </source>
</evidence>
<keyword evidence="3 4" id="KW-0012">Acyltransferase</keyword>
<comment type="caution">
    <text evidence="6">The sequence shown here is derived from an EMBL/GenBank/DDBJ whole genome shotgun (WGS) entry which is preliminary data.</text>
</comment>
<name>A0A0B0DJR8_9MICC</name>
<dbReference type="EMBL" id="JROM01000007">
    <property type="protein sequence ID" value="KHE75464.1"/>
    <property type="molecule type" value="Genomic_DNA"/>
</dbReference>
<gene>
    <name evidence="4" type="primary">mshD</name>
    <name evidence="6" type="ORF">AS25_01175</name>
</gene>
<evidence type="ECO:0000256" key="3">
    <source>
        <dbReference type="ARBA" id="ARBA00023315"/>
    </source>
</evidence>
<dbReference type="HAMAP" id="MF_01698">
    <property type="entry name" value="MshD"/>
    <property type="match status" value="1"/>
</dbReference>
<reference evidence="6 7" key="1">
    <citation type="submission" date="2014-09" db="EMBL/GenBank/DDBJ databases">
        <title>High-quality draft genome sequence of Kocuria marina SO9-6, an actinobacterium isolated from a copper mine.</title>
        <authorList>
            <person name="Castro D.B."/>
            <person name="Pereira L.B."/>
            <person name="Silva M.V."/>
            <person name="Silva B.P."/>
            <person name="Zanardi B.R."/>
            <person name="Carlos C."/>
            <person name="Belgini D.R."/>
            <person name="Limache E.G."/>
            <person name="Lacerda G.V."/>
            <person name="Nery M.B."/>
            <person name="Gomes M.B."/>
            <person name="Souza S."/>
            <person name="Silva T.M."/>
            <person name="Rodrigues V.D."/>
            <person name="Paulino L.C."/>
            <person name="Vicentini R."/>
            <person name="Ferraz L.F."/>
            <person name="Ottoboni L.M."/>
        </authorList>
    </citation>
    <scope>NUCLEOTIDE SEQUENCE [LARGE SCALE GENOMIC DNA]</scope>
    <source>
        <strain evidence="6 7">SO9-6</strain>
    </source>
</reference>
<feature type="binding site" evidence="4">
    <location>
        <begin position="248"/>
        <end position="254"/>
    </location>
    <ligand>
        <name>acetyl-CoA</name>
        <dbReference type="ChEBI" id="CHEBI:57288"/>
        <label>2</label>
    </ligand>
</feature>
<feature type="domain" description="N-acetyltransferase" evidence="5">
    <location>
        <begin position="5"/>
        <end position="152"/>
    </location>
</feature>
<dbReference type="PIRSF" id="PIRSF021524">
    <property type="entry name" value="MSH_acetyltransferase"/>
    <property type="match status" value="1"/>
</dbReference>
<dbReference type="eggNOG" id="COG1670">
    <property type="taxonomic scope" value="Bacteria"/>
</dbReference>
<dbReference type="GO" id="GO:0010125">
    <property type="term" value="P:mycothiol biosynthetic process"/>
    <property type="evidence" value="ECO:0007669"/>
    <property type="project" value="UniProtKB-UniRule"/>
</dbReference>
<protein>
    <recommendedName>
        <fullName evidence="4">Mycothiol acetyltransferase</fullName>
        <shortName evidence="4">MSH acetyltransferase</shortName>
        <ecNumber evidence="4">2.3.1.189</ecNumber>
    </recommendedName>
    <alternativeName>
        <fullName evidence="4">Mycothiol synthase</fullName>
    </alternativeName>
</protein>
<dbReference type="Proteomes" id="UP000030664">
    <property type="component" value="Unassembled WGS sequence"/>
</dbReference>
<feature type="binding site" evidence="4">
    <location>
        <position position="182"/>
    </location>
    <ligand>
        <name>1D-myo-inositol 2-(L-cysteinylamino)-2-deoxy-alpha-D-glucopyranoside</name>
        <dbReference type="ChEBI" id="CHEBI:58887"/>
    </ligand>
</feature>
<organism evidence="6 7">
    <name type="scientific">Kocuria marina</name>
    <dbReference type="NCBI Taxonomy" id="223184"/>
    <lineage>
        <taxon>Bacteria</taxon>
        <taxon>Bacillati</taxon>
        <taxon>Actinomycetota</taxon>
        <taxon>Actinomycetes</taxon>
        <taxon>Micrococcales</taxon>
        <taxon>Micrococcaceae</taxon>
        <taxon>Kocuria</taxon>
    </lineage>
</organism>
<accession>A0A0B0DJR8</accession>
<dbReference type="GO" id="GO:0035447">
    <property type="term" value="F:mycothiol synthase activity"/>
    <property type="evidence" value="ECO:0007669"/>
    <property type="project" value="UniProtKB-UniRule"/>
</dbReference>
<evidence type="ECO:0000259" key="5">
    <source>
        <dbReference type="PROSITE" id="PS51186"/>
    </source>
</evidence>
<dbReference type="eggNOG" id="COG0456">
    <property type="taxonomic scope" value="Bacteria"/>
</dbReference>
<dbReference type="STRING" id="223184.AS25_01175"/>
<feature type="binding site" evidence="4">
    <location>
        <position position="35"/>
    </location>
    <ligand>
        <name>1D-myo-inositol 2-(L-cysteinylamino)-2-deoxy-alpha-D-glucopyranoside</name>
        <dbReference type="ChEBI" id="CHEBI:58887"/>
    </ligand>
</feature>